<proteinExistence type="predicted"/>
<organism evidence="2">
    <name type="scientific">Mycobacterium riyadhense</name>
    <dbReference type="NCBI Taxonomy" id="486698"/>
    <lineage>
        <taxon>Bacteria</taxon>
        <taxon>Bacillati</taxon>
        <taxon>Actinomycetota</taxon>
        <taxon>Actinomycetes</taxon>
        <taxon>Mycobacteriales</taxon>
        <taxon>Mycobacteriaceae</taxon>
        <taxon>Mycobacterium</taxon>
    </lineage>
</organism>
<feature type="region of interest" description="Disordered" evidence="1">
    <location>
        <begin position="344"/>
        <end position="377"/>
    </location>
</feature>
<dbReference type="EMBL" id="LR589131">
    <property type="protein sequence ID" value="VTP02305.1"/>
    <property type="molecule type" value="Genomic_DNA"/>
</dbReference>
<sequence length="798" mass="80018">MTAGGPIAHLVVTPDMVPPAPEPFDAKAAELKAQAVHLDELHNRVVAANTLREQSAQSFGFDAGHEVNRQWAVDLAKASEWYAGAAAMFTAMATVFRDVAAQQQSIIQQAEQKAAAAKNPLQVQGIVEEHHAFARGTTTLGVQHAVAQHSTFLRDHGSDYAALVGHGGGLPQDPVLPQPSPGHGGIVKPVNNERPDDGAGDPPRPNENQPIGAGGQNSPPSPRQSKMGTQNGADASDTPPPTGLPAGPLPGMPSPVTPATGVIRSTGMPGSLGGGGGMGGGMPAGGLSGLGSGNPLSGLTSGLGQTPGTAGGGLSGLPSGAGGVSSAAPAVGQPSAAFAQGLAAGSGAGTSVPPLPPTTGTGTPASGLGPGAPAAGLSSAAAAAPSAGIGSAGAHVSPVGAGSAGGVAPPAMMLPSPGMGAPAAPVSAGGAQLGSPGAMTAPAGGAGPTIGSAGNAPAGAAGGGAALVPAGVVGAGGATNGARGRTDSPELAAAKALARQLRRDSDAAGYAVIEWAVGVFRSESDATTETVFMSNEGFGYIPQGVFVPRSARLLALDRLADSDFREKWFSWRDPGRVLVEYAALRSQYGARLVAAAVTNRSEPLRAAGVECAVCPRELSAQVLAAPVLDDMHAHRLSVQCPDVYARIVRLAAASESAVLNQLVVPLAMQMVDAVQRRAAGVDCPPELRQMWDALGTGDEIPESAWEDFERATLLYFTTTSASAWRPGFSDDMTDGDTAGRAFYRDQWLIARTMDLVRGWARRPPPLADMVYAAASAYPGDFAAKLEPMLRVLEDDGAA</sequence>
<feature type="compositionally biased region" description="Gly residues" evidence="1">
    <location>
        <begin position="309"/>
        <end position="323"/>
    </location>
</feature>
<feature type="region of interest" description="Disordered" evidence="1">
    <location>
        <begin position="164"/>
        <end position="329"/>
    </location>
</feature>
<feature type="compositionally biased region" description="Gly residues" evidence="1">
    <location>
        <begin position="270"/>
        <end position="292"/>
    </location>
</feature>
<feature type="compositionally biased region" description="Low complexity" evidence="1">
    <location>
        <begin position="293"/>
        <end position="308"/>
    </location>
</feature>
<name>A0A653EXN9_9MYCO</name>
<evidence type="ECO:0000313" key="2">
    <source>
        <dbReference type="EMBL" id="VTP02305.1"/>
    </source>
</evidence>
<reference evidence="2" key="1">
    <citation type="submission" date="2019-05" db="EMBL/GenBank/DDBJ databases">
        <authorList>
            <person name="Naeem R."/>
            <person name="Antony C."/>
            <person name="Guan Q."/>
        </authorList>
    </citation>
    <scope>NUCLEOTIDE SEQUENCE</scope>
    <source>
        <strain evidence="2">2</strain>
    </source>
</reference>
<dbReference type="AlphaFoldDB" id="A0A653EXN9"/>
<feature type="compositionally biased region" description="Polar residues" evidence="1">
    <location>
        <begin position="223"/>
        <end position="233"/>
    </location>
</feature>
<protein>
    <submittedName>
        <fullName evidence="2">Uncharacterized protein</fullName>
    </submittedName>
</protein>
<accession>A0A653EXN9</accession>
<gene>
    <name evidence="2" type="ORF">BIN_B_04459</name>
</gene>
<feature type="compositionally biased region" description="Low complexity" evidence="1">
    <location>
        <begin position="358"/>
        <end position="377"/>
    </location>
</feature>
<feature type="compositionally biased region" description="Pro residues" evidence="1">
    <location>
        <begin position="238"/>
        <end position="256"/>
    </location>
</feature>
<evidence type="ECO:0000256" key="1">
    <source>
        <dbReference type="SAM" id="MobiDB-lite"/>
    </source>
</evidence>